<name>A0A846YQJ4_9NOCA</name>
<evidence type="ECO:0000256" key="3">
    <source>
        <dbReference type="ARBA" id="ARBA00011233"/>
    </source>
</evidence>
<dbReference type="PANTHER" id="PTHR30246:SF1">
    <property type="entry name" value="2-DEHYDRO-3-DEOXY-6-PHOSPHOGALACTONATE ALDOLASE-RELATED"/>
    <property type="match status" value="1"/>
</dbReference>
<keyword evidence="5" id="KW-0119">Carbohydrate metabolism</keyword>
<dbReference type="RefSeq" id="WP_062974267.1">
    <property type="nucleotide sequence ID" value="NZ_JAAXOT010000017.1"/>
</dbReference>
<comment type="subunit">
    <text evidence="3">Homotrimer.</text>
</comment>
<evidence type="ECO:0000256" key="5">
    <source>
        <dbReference type="ARBA" id="ARBA00023277"/>
    </source>
</evidence>
<evidence type="ECO:0000313" key="7">
    <source>
        <dbReference type="Proteomes" id="UP000570678"/>
    </source>
</evidence>
<dbReference type="SUPFAM" id="SSF51569">
    <property type="entry name" value="Aldolase"/>
    <property type="match status" value="1"/>
</dbReference>
<dbReference type="EMBL" id="JAAXOT010000017">
    <property type="protein sequence ID" value="NKY59794.1"/>
    <property type="molecule type" value="Genomic_DNA"/>
</dbReference>
<sequence>MTLLDDLRAHRLLGIIRGTDAAASIDTALALADEGVRLFEVSLTSAGALRVIEEVATRLNGRIQLGAGTVLTPGEVIRARDAGATYIVTPGLAPSVPAAIDDGVPVLCGALTPTEIITAVGLGVDAVKIFPASTMGSGYFKDLRAPFPDIPLIPVGGVGADTVPAYLANGAVAVGVASPLCGDAPNGGDLVALRLRARSFLEAVREQV</sequence>
<accession>A0A846YQJ4</accession>
<dbReference type="InterPro" id="IPR000887">
    <property type="entry name" value="Aldlse_KDPG_KHG"/>
</dbReference>
<keyword evidence="4" id="KW-0456">Lyase</keyword>
<dbReference type="PANTHER" id="PTHR30246">
    <property type="entry name" value="2-KETO-3-DEOXY-6-PHOSPHOGLUCONATE ALDOLASE"/>
    <property type="match status" value="1"/>
</dbReference>
<reference evidence="6 7" key="1">
    <citation type="submission" date="2020-04" db="EMBL/GenBank/DDBJ databases">
        <title>MicrobeNet Type strains.</title>
        <authorList>
            <person name="Nicholson A.C."/>
        </authorList>
    </citation>
    <scope>NUCLEOTIDE SEQUENCE [LARGE SCALE GENOMIC DNA]</scope>
    <source>
        <strain evidence="6 7">JCM 3332</strain>
    </source>
</reference>
<evidence type="ECO:0000256" key="2">
    <source>
        <dbReference type="ARBA" id="ARBA00006906"/>
    </source>
</evidence>
<gene>
    <name evidence="6" type="ORF">HGA15_27330</name>
</gene>
<proteinExistence type="inferred from homology"/>
<dbReference type="AlphaFoldDB" id="A0A846YQJ4"/>
<comment type="caution">
    <text evidence="6">The sequence shown here is derived from an EMBL/GenBank/DDBJ whole genome shotgun (WGS) entry which is preliminary data.</text>
</comment>
<protein>
    <submittedName>
        <fullName evidence="6">Bifunctional 4-hydroxy-2-oxoglutarate aldolase/2-dehydro-3-deoxy-phosphogluconate aldolase</fullName>
    </submittedName>
</protein>
<dbReference type="GO" id="GO:0016829">
    <property type="term" value="F:lyase activity"/>
    <property type="evidence" value="ECO:0007669"/>
    <property type="project" value="UniProtKB-KW"/>
</dbReference>
<dbReference type="Proteomes" id="UP000570678">
    <property type="component" value="Unassembled WGS sequence"/>
</dbReference>
<comment type="similarity">
    <text evidence="2">Belongs to the KHG/KDPG aldolase family.</text>
</comment>
<comment type="pathway">
    <text evidence="1">Carbohydrate acid metabolism.</text>
</comment>
<evidence type="ECO:0000313" key="6">
    <source>
        <dbReference type="EMBL" id="NKY59794.1"/>
    </source>
</evidence>
<keyword evidence="7" id="KW-1185">Reference proteome</keyword>
<organism evidence="6 7">
    <name type="scientific">Nocardia flavorosea</name>
    <dbReference type="NCBI Taxonomy" id="53429"/>
    <lineage>
        <taxon>Bacteria</taxon>
        <taxon>Bacillati</taxon>
        <taxon>Actinomycetota</taxon>
        <taxon>Actinomycetes</taxon>
        <taxon>Mycobacteriales</taxon>
        <taxon>Nocardiaceae</taxon>
        <taxon>Nocardia</taxon>
    </lineage>
</organism>
<dbReference type="Gene3D" id="3.20.20.70">
    <property type="entry name" value="Aldolase class I"/>
    <property type="match status" value="1"/>
</dbReference>
<evidence type="ECO:0000256" key="1">
    <source>
        <dbReference type="ARBA" id="ARBA00004761"/>
    </source>
</evidence>
<evidence type="ECO:0000256" key="4">
    <source>
        <dbReference type="ARBA" id="ARBA00023239"/>
    </source>
</evidence>
<dbReference type="InterPro" id="IPR013785">
    <property type="entry name" value="Aldolase_TIM"/>
</dbReference>
<dbReference type="Pfam" id="PF01081">
    <property type="entry name" value="Aldolase"/>
    <property type="match status" value="1"/>
</dbReference>
<dbReference type="CDD" id="cd00452">
    <property type="entry name" value="KDPG_aldolase"/>
    <property type="match status" value="1"/>
</dbReference>